<organism evidence="3 4">
    <name type="scientific">Pseudodesulfovibrio karagichevae</name>
    <dbReference type="NCBI Taxonomy" id="3239305"/>
    <lineage>
        <taxon>Bacteria</taxon>
        <taxon>Pseudomonadati</taxon>
        <taxon>Thermodesulfobacteriota</taxon>
        <taxon>Desulfovibrionia</taxon>
        <taxon>Desulfovibrionales</taxon>
        <taxon>Desulfovibrionaceae</taxon>
    </lineage>
</organism>
<sequence>MGILDSLGKIFSRSGKDGSPAVGKAPATAARPGKDPAPAAKPSGSQDRDKGFHAAPVDEGSLGFSITIKDGRITKRKAFRVTVDGLAVFIPRLGKTFPVSDISASGLGFRFLKPRLKCGVKIRMDLLINGGREIEGVPCKVMRHEQGVVGCAFTELDRKQEDAISRIVLEGEKQLAARRNASRKGKPQP</sequence>
<proteinExistence type="predicted"/>
<dbReference type="Proteomes" id="UP001568698">
    <property type="component" value="Unassembled WGS sequence"/>
</dbReference>
<gene>
    <name evidence="3" type="ORF">AB6M95_04490</name>
</gene>
<keyword evidence="4" id="KW-1185">Reference proteome</keyword>
<dbReference type="SUPFAM" id="SSF141371">
    <property type="entry name" value="PilZ domain-like"/>
    <property type="match status" value="1"/>
</dbReference>
<evidence type="ECO:0000313" key="4">
    <source>
        <dbReference type="Proteomes" id="UP001568698"/>
    </source>
</evidence>
<dbReference type="EMBL" id="JBGLYH010000007">
    <property type="protein sequence ID" value="MEZ7195997.1"/>
    <property type="molecule type" value="Genomic_DNA"/>
</dbReference>
<evidence type="ECO:0000313" key="3">
    <source>
        <dbReference type="EMBL" id="MEZ7195997.1"/>
    </source>
</evidence>
<evidence type="ECO:0000256" key="1">
    <source>
        <dbReference type="SAM" id="MobiDB-lite"/>
    </source>
</evidence>
<dbReference type="Pfam" id="PF07238">
    <property type="entry name" value="PilZ"/>
    <property type="match status" value="1"/>
</dbReference>
<protein>
    <submittedName>
        <fullName evidence="3">PilZ domain-containing protein</fullName>
    </submittedName>
</protein>
<dbReference type="InterPro" id="IPR009875">
    <property type="entry name" value="PilZ_domain"/>
</dbReference>
<reference evidence="3 4" key="1">
    <citation type="submission" date="2024-08" db="EMBL/GenBank/DDBJ databases">
        <title>Sulfate-reducing bacteria isolated from formation water of the oil field in Kazakhstan and description of Pseudodesulfovibrio sp.</title>
        <authorList>
            <person name="Bidzhieva S.K."/>
            <person name="Tourova T.P."/>
            <person name="Grouzdev D.S."/>
            <person name="Beletsky A.V."/>
            <person name="Sokolova D.S."/>
            <person name="Samigullina S.R."/>
            <person name="Poltaraus A.B."/>
            <person name="Avtukh A.N."/>
            <person name="Tereshina V.M."/>
            <person name="Zhaparov N.S."/>
            <person name="Mardanov A.V."/>
            <person name="Nazina T.N."/>
        </authorList>
    </citation>
    <scope>NUCLEOTIDE SEQUENCE [LARGE SCALE GENOMIC DNA]</scope>
    <source>
        <strain evidence="3 4">9FUS</strain>
    </source>
</reference>
<feature type="region of interest" description="Disordered" evidence="1">
    <location>
        <begin position="1"/>
        <end position="56"/>
    </location>
</feature>
<dbReference type="Gene3D" id="2.40.10.220">
    <property type="entry name" value="predicted glycosyltransferase like domains"/>
    <property type="match status" value="1"/>
</dbReference>
<comment type="caution">
    <text evidence="3">The sequence shown here is derived from an EMBL/GenBank/DDBJ whole genome shotgun (WGS) entry which is preliminary data.</text>
</comment>
<accession>A0ABV4JZ47</accession>
<dbReference type="RefSeq" id="WP_371385539.1">
    <property type="nucleotide sequence ID" value="NZ_JBGLYH010000007.1"/>
</dbReference>
<feature type="domain" description="PilZ" evidence="2">
    <location>
        <begin position="75"/>
        <end position="169"/>
    </location>
</feature>
<name>A0ABV4JZ47_9BACT</name>
<evidence type="ECO:0000259" key="2">
    <source>
        <dbReference type="Pfam" id="PF07238"/>
    </source>
</evidence>